<dbReference type="KEGG" id="oxy:HCG48_09665"/>
<dbReference type="AlphaFoldDB" id="A0A6H1TX85"/>
<reference evidence="2 3" key="1">
    <citation type="submission" date="2020-04" db="EMBL/GenBank/DDBJ databases">
        <authorList>
            <person name="Basu S."/>
            <person name="Maruthanayagam V."/>
            <person name="Chakraborty S."/>
            <person name="Pramanik A."/>
            <person name="Mukherjee J."/>
            <person name="Brink B."/>
        </authorList>
    </citation>
    <scope>NUCLEOTIDE SEQUENCE [LARGE SCALE GENOMIC DNA]</scope>
    <source>
        <strain evidence="2 3">AP17</strain>
    </source>
</reference>
<name>A0A6H1TX85_9CYAN</name>
<dbReference type="Proteomes" id="UP000500857">
    <property type="component" value="Chromosome"/>
</dbReference>
<dbReference type="EMBL" id="CP051167">
    <property type="protein sequence ID" value="QIZ70816.1"/>
    <property type="molecule type" value="Genomic_DNA"/>
</dbReference>
<accession>A0A6H1TX85</accession>
<keyword evidence="1" id="KW-1133">Transmembrane helix</keyword>
<gene>
    <name evidence="2" type="ORF">HCG48_09665</name>
</gene>
<evidence type="ECO:0000256" key="1">
    <source>
        <dbReference type="SAM" id="Phobius"/>
    </source>
</evidence>
<keyword evidence="3" id="KW-1185">Reference proteome</keyword>
<keyword evidence="1" id="KW-0472">Membrane</keyword>
<feature type="transmembrane region" description="Helical" evidence="1">
    <location>
        <begin position="36"/>
        <end position="56"/>
    </location>
</feature>
<evidence type="ECO:0000313" key="3">
    <source>
        <dbReference type="Proteomes" id="UP000500857"/>
    </source>
</evidence>
<keyword evidence="1" id="KW-0812">Transmembrane</keyword>
<proteinExistence type="predicted"/>
<sequence length="63" mass="6839">MLETLVNDPFFYPLMTGHFVMSAVAIALAKSKGFDLLVWIPLAAIGGTFAVAIALFKPKRTVQ</sequence>
<feature type="transmembrane region" description="Helical" evidence="1">
    <location>
        <begin position="12"/>
        <end position="29"/>
    </location>
</feature>
<evidence type="ECO:0000313" key="2">
    <source>
        <dbReference type="EMBL" id="QIZ70816.1"/>
    </source>
</evidence>
<dbReference type="RefSeq" id="WP_168568971.1">
    <property type="nucleotide sequence ID" value="NZ_CP051167.1"/>
</dbReference>
<protein>
    <submittedName>
        <fullName evidence="2">Uncharacterized protein</fullName>
    </submittedName>
</protein>
<organism evidence="2 3">
    <name type="scientific">Oxynema aestuarii AP17</name>
    <dbReference type="NCBI Taxonomy" id="2064643"/>
    <lineage>
        <taxon>Bacteria</taxon>
        <taxon>Bacillati</taxon>
        <taxon>Cyanobacteriota</taxon>
        <taxon>Cyanophyceae</taxon>
        <taxon>Oscillatoriophycideae</taxon>
        <taxon>Oscillatoriales</taxon>
        <taxon>Oscillatoriaceae</taxon>
        <taxon>Oxynema</taxon>
        <taxon>Oxynema aestuarii</taxon>
    </lineage>
</organism>